<dbReference type="InterPro" id="IPR011008">
    <property type="entry name" value="Dimeric_a/b-barrel"/>
</dbReference>
<name>A0A0A7ECD3_9GAMM</name>
<dbReference type="RefSeq" id="WP_038638836.1">
    <property type="nucleotide sequence ID" value="NZ_CP009888.1"/>
</dbReference>
<evidence type="ECO:0008006" key="3">
    <source>
        <dbReference type="Google" id="ProtNLM"/>
    </source>
</evidence>
<dbReference type="Proteomes" id="UP000030341">
    <property type="component" value="Chromosome 1"/>
</dbReference>
<protein>
    <recommendedName>
        <fullName evidence="3">ABM domain-containing protein</fullName>
    </recommendedName>
</protein>
<dbReference type="AlphaFoldDB" id="A0A0A7ECD3"/>
<accession>A0A0A7ECD3</accession>
<proteinExistence type="predicted"/>
<evidence type="ECO:0000313" key="2">
    <source>
        <dbReference type="Proteomes" id="UP000030341"/>
    </source>
</evidence>
<dbReference type="SUPFAM" id="SSF54909">
    <property type="entry name" value="Dimeric alpha+beta barrel"/>
    <property type="match status" value="1"/>
</dbReference>
<keyword evidence="2" id="KW-1185">Reference proteome</keyword>
<gene>
    <name evidence="1" type="ORF">OM33_03510</name>
</gene>
<dbReference type="KEGG" id="pseo:OM33_03510"/>
<evidence type="ECO:0000313" key="1">
    <source>
        <dbReference type="EMBL" id="AIY64325.1"/>
    </source>
</evidence>
<sequence length="105" mass="11894">MMSNVIEIVNFKLAETTQAADFTAANDALQQFLNNQTGVLYRSLAKQQSDNIYVDVVYFATMADAKRVQDAFYENEICQQFAKLIEKESVILEHYDVVSQTPCDA</sequence>
<dbReference type="EMBL" id="CP009888">
    <property type="protein sequence ID" value="AIY64325.1"/>
    <property type="molecule type" value="Genomic_DNA"/>
</dbReference>
<dbReference type="eggNOG" id="ENOG5033AN3">
    <property type="taxonomic scope" value="Bacteria"/>
</dbReference>
<dbReference type="STRING" id="1348114.OM33_03510"/>
<reference evidence="1 2" key="1">
    <citation type="submission" date="2014-11" db="EMBL/GenBank/DDBJ databases">
        <title>Complete Genome Sequence of Pseudoalteromonas sp. Strain OCN003 Isolated from Kaneohe Bay, Oahu, Hawaii.</title>
        <authorList>
            <person name="Beurmann S."/>
            <person name="Videau P."/>
            <person name="Ushijima B."/>
            <person name="Smith A.M."/>
            <person name="Aeby G.S."/>
            <person name="Callahan S.M."/>
            <person name="Belcaid M."/>
        </authorList>
    </citation>
    <scope>NUCLEOTIDE SEQUENCE [LARGE SCALE GENOMIC DNA]</scope>
    <source>
        <strain evidence="1 2">OCN003</strain>
    </source>
</reference>
<organism evidence="1 2">
    <name type="scientific">Pseudoalteromonas piratica</name>
    <dbReference type="NCBI Taxonomy" id="1348114"/>
    <lineage>
        <taxon>Bacteria</taxon>
        <taxon>Pseudomonadati</taxon>
        <taxon>Pseudomonadota</taxon>
        <taxon>Gammaproteobacteria</taxon>
        <taxon>Alteromonadales</taxon>
        <taxon>Pseudoalteromonadaceae</taxon>
        <taxon>Pseudoalteromonas</taxon>
    </lineage>
</organism>
<dbReference type="HOGENOM" id="CLU_164560_2_0_6"/>